<dbReference type="Proteomes" id="UP001219525">
    <property type="component" value="Unassembled WGS sequence"/>
</dbReference>
<accession>A0AAD6YRQ0</accession>
<dbReference type="EMBL" id="JARJCW010000003">
    <property type="protein sequence ID" value="KAJ7227320.1"/>
    <property type="molecule type" value="Genomic_DNA"/>
</dbReference>
<evidence type="ECO:0000313" key="2">
    <source>
        <dbReference type="EMBL" id="KAJ7227320.1"/>
    </source>
</evidence>
<keyword evidence="3" id="KW-1185">Reference proteome</keyword>
<feature type="compositionally biased region" description="Basic and acidic residues" evidence="1">
    <location>
        <begin position="22"/>
        <end position="34"/>
    </location>
</feature>
<sequence length="310" mass="33311">MSSTSPSAEIALVPNVEPPAGETREAKPAAEPAREAPPALAKEISPPTAAVEPFAADLSTVTENEAERAESDDVVADPNGVLERSSLPGSTLSPNSHRRGASITSTTSISRRSVFTNVDGRTVAGSTFTNGAGTTGPNAIAEDESLHQRAASAEATLSEDQKAKLARSGSKNNKKLAKVIKSEAKVEKKALSVAIHELSELQKMQKTAVKREEKSQTLYNKTLSQFQKHEAIFFAARSKYEASQALLTVNTEALEVSRNSAKETTASMQEKSQEVDGLRKMFEVDEKEREVKLVELTGKGSVRSWWSIMG</sequence>
<evidence type="ECO:0000256" key="1">
    <source>
        <dbReference type="SAM" id="MobiDB-lite"/>
    </source>
</evidence>
<name>A0AAD6YRQ0_9AGAR</name>
<reference evidence="2" key="1">
    <citation type="submission" date="2023-03" db="EMBL/GenBank/DDBJ databases">
        <title>Massive genome expansion in bonnet fungi (Mycena s.s.) driven by repeated elements and novel gene families across ecological guilds.</title>
        <authorList>
            <consortium name="Lawrence Berkeley National Laboratory"/>
            <person name="Harder C.B."/>
            <person name="Miyauchi S."/>
            <person name="Viragh M."/>
            <person name="Kuo A."/>
            <person name="Thoen E."/>
            <person name="Andreopoulos B."/>
            <person name="Lu D."/>
            <person name="Skrede I."/>
            <person name="Drula E."/>
            <person name="Henrissat B."/>
            <person name="Morin E."/>
            <person name="Kohler A."/>
            <person name="Barry K."/>
            <person name="LaButti K."/>
            <person name="Morin E."/>
            <person name="Salamov A."/>
            <person name="Lipzen A."/>
            <person name="Mereny Z."/>
            <person name="Hegedus B."/>
            <person name="Baldrian P."/>
            <person name="Stursova M."/>
            <person name="Weitz H."/>
            <person name="Taylor A."/>
            <person name="Grigoriev I.V."/>
            <person name="Nagy L.G."/>
            <person name="Martin F."/>
            <person name="Kauserud H."/>
        </authorList>
    </citation>
    <scope>NUCLEOTIDE SEQUENCE</scope>
    <source>
        <strain evidence="2">9144</strain>
    </source>
</reference>
<evidence type="ECO:0000313" key="3">
    <source>
        <dbReference type="Proteomes" id="UP001219525"/>
    </source>
</evidence>
<protein>
    <recommendedName>
        <fullName evidence="4">DNA binding protein Ncp1</fullName>
    </recommendedName>
</protein>
<comment type="caution">
    <text evidence="2">The sequence shown here is derived from an EMBL/GenBank/DDBJ whole genome shotgun (WGS) entry which is preliminary data.</text>
</comment>
<organism evidence="2 3">
    <name type="scientific">Mycena pura</name>
    <dbReference type="NCBI Taxonomy" id="153505"/>
    <lineage>
        <taxon>Eukaryota</taxon>
        <taxon>Fungi</taxon>
        <taxon>Dikarya</taxon>
        <taxon>Basidiomycota</taxon>
        <taxon>Agaricomycotina</taxon>
        <taxon>Agaricomycetes</taxon>
        <taxon>Agaricomycetidae</taxon>
        <taxon>Agaricales</taxon>
        <taxon>Marasmiineae</taxon>
        <taxon>Mycenaceae</taxon>
        <taxon>Mycena</taxon>
    </lineage>
</organism>
<dbReference type="AlphaFoldDB" id="A0AAD6YRQ0"/>
<feature type="region of interest" description="Disordered" evidence="1">
    <location>
        <begin position="1"/>
        <end position="108"/>
    </location>
</feature>
<proteinExistence type="predicted"/>
<evidence type="ECO:0008006" key="4">
    <source>
        <dbReference type="Google" id="ProtNLM"/>
    </source>
</evidence>
<gene>
    <name evidence="2" type="ORF">GGX14DRAFT_348202</name>
</gene>